<evidence type="ECO:0000313" key="2">
    <source>
        <dbReference type="EnsemblPlants" id="cds.evm.model.01.2064"/>
    </source>
</evidence>
<reference evidence="2" key="2">
    <citation type="submission" date="2021-03" db="UniProtKB">
        <authorList>
            <consortium name="EnsemblPlants"/>
        </authorList>
    </citation>
    <scope>IDENTIFICATION</scope>
</reference>
<name>A0A803NJK5_CANSA</name>
<dbReference type="AlphaFoldDB" id="A0A803NJK5"/>
<dbReference type="EMBL" id="UZAU01000056">
    <property type="status" value="NOT_ANNOTATED_CDS"/>
    <property type="molecule type" value="Genomic_DNA"/>
</dbReference>
<accession>A0A803NJK5</accession>
<evidence type="ECO:0000313" key="3">
    <source>
        <dbReference type="Proteomes" id="UP000596661"/>
    </source>
</evidence>
<keyword evidence="3" id="KW-1185">Reference proteome</keyword>
<dbReference type="Proteomes" id="UP000596661">
    <property type="component" value="Chromosome 1"/>
</dbReference>
<dbReference type="EnsemblPlants" id="evm.model.01.2064">
    <property type="protein sequence ID" value="cds.evm.model.01.2064"/>
    <property type="gene ID" value="evm.TU.01.2064"/>
</dbReference>
<feature type="region of interest" description="Disordered" evidence="1">
    <location>
        <begin position="1"/>
        <end position="50"/>
    </location>
</feature>
<feature type="compositionally biased region" description="Basic and acidic residues" evidence="1">
    <location>
        <begin position="20"/>
        <end position="29"/>
    </location>
</feature>
<proteinExistence type="predicted"/>
<dbReference type="Gramene" id="evm.model.01.2064">
    <property type="protein sequence ID" value="cds.evm.model.01.2064"/>
    <property type="gene ID" value="evm.TU.01.2064"/>
</dbReference>
<evidence type="ECO:0000256" key="1">
    <source>
        <dbReference type="SAM" id="MobiDB-lite"/>
    </source>
</evidence>
<organism evidence="2 3">
    <name type="scientific">Cannabis sativa</name>
    <name type="common">Hemp</name>
    <name type="synonym">Marijuana</name>
    <dbReference type="NCBI Taxonomy" id="3483"/>
    <lineage>
        <taxon>Eukaryota</taxon>
        <taxon>Viridiplantae</taxon>
        <taxon>Streptophyta</taxon>
        <taxon>Embryophyta</taxon>
        <taxon>Tracheophyta</taxon>
        <taxon>Spermatophyta</taxon>
        <taxon>Magnoliopsida</taxon>
        <taxon>eudicotyledons</taxon>
        <taxon>Gunneridae</taxon>
        <taxon>Pentapetalae</taxon>
        <taxon>rosids</taxon>
        <taxon>fabids</taxon>
        <taxon>Rosales</taxon>
        <taxon>Cannabaceae</taxon>
        <taxon>Cannabis</taxon>
    </lineage>
</organism>
<reference evidence="2" key="1">
    <citation type="submission" date="2018-11" db="EMBL/GenBank/DDBJ databases">
        <authorList>
            <person name="Grassa J C."/>
        </authorList>
    </citation>
    <scope>NUCLEOTIDE SEQUENCE [LARGE SCALE GENOMIC DNA]</scope>
</reference>
<protein>
    <submittedName>
        <fullName evidence="2">Uncharacterized protein</fullName>
    </submittedName>
</protein>
<sequence length="184" mass="20819">MEQRGGGLGLRRPIRSQRRSNREGRGQKERGRRGLGTGKNSTKKAKPKKIGPTSWDMVIKTKYVDEILAVMELEIPQKLEIQETCFDGTKLKKQHETLTTAEKQNMTRSSKVKIHFEDIVDEEETDTGPTPAETNVKNKFEALSTDQEMGEEVDPEMEELATVAIMDNKGEGEIPLFPMDRILC</sequence>